<comment type="caution">
    <text evidence="2">The sequence shown here is derived from an EMBL/GenBank/DDBJ whole genome shotgun (WGS) entry which is preliminary data.</text>
</comment>
<accession>A0ABW5EAK4</accession>
<protein>
    <recommendedName>
        <fullName evidence="4">Solute-binding protein family 3/N-terminal domain-containing protein</fullName>
    </recommendedName>
</protein>
<name>A0ABW5EAK4_9GAMM</name>
<organism evidence="2 3">
    <name type="scientific">Microbulbifer halophilus</name>
    <dbReference type="NCBI Taxonomy" id="453963"/>
    <lineage>
        <taxon>Bacteria</taxon>
        <taxon>Pseudomonadati</taxon>
        <taxon>Pseudomonadota</taxon>
        <taxon>Gammaproteobacteria</taxon>
        <taxon>Cellvibrionales</taxon>
        <taxon>Microbulbiferaceae</taxon>
        <taxon>Microbulbifer</taxon>
    </lineage>
</organism>
<keyword evidence="3" id="KW-1185">Reference proteome</keyword>
<evidence type="ECO:0000313" key="3">
    <source>
        <dbReference type="Proteomes" id="UP001597425"/>
    </source>
</evidence>
<sequence length="281" mass="31427">MSPLFLTSYKAYGAALALLLAGAAGFSLWLAKQEAPVPRLGDYHVYRCEAGATADGTFDILAVSSIYAREIADRLCRAPAMARHYGAVRISWKPRGQLGAEAILNEDYDLIWSREHTLRGLVPAFSDFYDTLLRYDHYRVYWFSRDERPELSREYFRGKKIGLLNDKLSHTLYLLPLESLKAAGVNLSGEELVYFDDAGSLYRAFSRGELDLVSGGLYLQKDLDIPLQRTLIADDATAATLFVRKARAPGIDCEIAAAFDAFTDTFIVAHRQFEGAERCES</sequence>
<feature type="transmembrane region" description="Helical" evidence="1">
    <location>
        <begin position="12"/>
        <end position="31"/>
    </location>
</feature>
<dbReference type="RefSeq" id="WP_265720697.1">
    <property type="nucleotide sequence ID" value="NZ_JAPIVK010000005.1"/>
</dbReference>
<evidence type="ECO:0000313" key="2">
    <source>
        <dbReference type="EMBL" id="MFD2310613.1"/>
    </source>
</evidence>
<keyword evidence="1" id="KW-0812">Transmembrane</keyword>
<dbReference type="Proteomes" id="UP001597425">
    <property type="component" value="Unassembled WGS sequence"/>
</dbReference>
<keyword evidence="1" id="KW-1133">Transmembrane helix</keyword>
<keyword evidence="1" id="KW-0472">Membrane</keyword>
<dbReference type="EMBL" id="JBHUJD010000010">
    <property type="protein sequence ID" value="MFD2310613.1"/>
    <property type="molecule type" value="Genomic_DNA"/>
</dbReference>
<proteinExistence type="predicted"/>
<evidence type="ECO:0008006" key="4">
    <source>
        <dbReference type="Google" id="ProtNLM"/>
    </source>
</evidence>
<evidence type="ECO:0000256" key="1">
    <source>
        <dbReference type="SAM" id="Phobius"/>
    </source>
</evidence>
<reference evidence="3" key="1">
    <citation type="journal article" date="2019" name="Int. J. Syst. Evol. Microbiol.">
        <title>The Global Catalogue of Microorganisms (GCM) 10K type strain sequencing project: providing services to taxonomists for standard genome sequencing and annotation.</title>
        <authorList>
            <consortium name="The Broad Institute Genomics Platform"/>
            <consortium name="The Broad Institute Genome Sequencing Center for Infectious Disease"/>
            <person name="Wu L."/>
            <person name="Ma J."/>
        </authorList>
    </citation>
    <scope>NUCLEOTIDE SEQUENCE [LARGE SCALE GENOMIC DNA]</scope>
    <source>
        <strain evidence="3">KCTC 12848</strain>
    </source>
</reference>
<gene>
    <name evidence="2" type="ORF">ACFSKX_09315</name>
</gene>